<organism evidence="1 2">
    <name type="scientific">Streptomyces fildesensis</name>
    <dbReference type="NCBI Taxonomy" id="375757"/>
    <lineage>
        <taxon>Bacteria</taxon>
        <taxon>Bacillati</taxon>
        <taxon>Actinomycetota</taxon>
        <taxon>Actinomycetes</taxon>
        <taxon>Kitasatosporales</taxon>
        <taxon>Streptomycetaceae</taxon>
        <taxon>Streptomyces</taxon>
    </lineage>
</organism>
<dbReference type="Pfam" id="PF19374">
    <property type="entry name" value="DUF5949"/>
    <property type="match status" value="1"/>
</dbReference>
<dbReference type="RefSeq" id="WP_399653988.1">
    <property type="nucleotide sequence ID" value="NZ_JBITYG010000008.1"/>
</dbReference>
<reference evidence="1 2" key="1">
    <citation type="submission" date="2024-10" db="EMBL/GenBank/DDBJ databases">
        <title>The Natural Products Discovery Center: Release of the First 8490 Sequenced Strains for Exploring Actinobacteria Biosynthetic Diversity.</title>
        <authorList>
            <person name="Kalkreuter E."/>
            <person name="Kautsar S.A."/>
            <person name="Yang D."/>
            <person name="Bader C.D."/>
            <person name="Teijaro C.N."/>
            <person name="Fluegel L."/>
            <person name="Davis C.M."/>
            <person name="Simpson J.R."/>
            <person name="Lauterbach L."/>
            <person name="Steele A.D."/>
            <person name="Gui C."/>
            <person name="Meng S."/>
            <person name="Li G."/>
            <person name="Viehrig K."/>
            <person name="Ye F."/>
            <person name="Su P."/>
            <person name="Kiefer A.F."/>
            <person name="Nichols A."/>
            <person name="Cepeda A.J."/>
            <person name="Yan W."/>
            <person name="Fan B."/>
            <person name="Jiang Y."/>
            <person name="Adhikari A."/>
            <person name="Zheng C.-J."/>
            <person name="Schuster L."/>
            <person name="Cowan T.M."/>
            <person name="Smanski M.J."/>
            <person name="Chevrette M.G."/>
            <person name="De Carvalho L.P.S."/>
            <person name="Shen B."/>
        </authorList>
    </citation>
    <scope>NUCLEOTIDE SEQUENCE [LARGE SCALE GENOMIC DNA]</scope>
    <source>
        <strain evidence="1 2">NPDC053399</strain>
    </source>
</reference>
<dbReference type="Proteomes" id="UP001614394">
    <property type="component" value="Unassembled WGS sequence"/>
</dbReference>
<evidence type="ECO:0000313" key="2">
    <source>
        <dbReference type="Proteomes" id="UP001614394"/>
    </source>
</evidence>
<evidence type="ECO:0000313" key="1">
    <source>
        <dbReference type="EMBL" id="MFI9104111.1"/>
    </source>
</evidence>
<comment type="caution">
    <text evidence="1">The sequence shown here is derived from an EMBL/GenBank/DDBJ whole genome shotgun (WGS) entry which is preliminary data.</text>
</comment>
<protein>
    <submittedName>
        <fullName evidence="1">DUF5949 family protein</fullName>
    </submittedName>
</protein>
<proteinExistence type="predicted"/>
<dbReference type="EMBL" id="JBITYG010000008">
    <property type="protein sequence ID" value="MFI9104111.1"/>
    <property type="molecule type" value="Genomic_DNA"/>
</dbReference>
<name>A0ABW8CFF6_9ACTN</name>
<keyword evidence="2" id="KW-1185">Reference proteome</keyword>
<sequence>MSQTSTAPDITRQSQMGTLAVIPWAGEHIEDERDIAFLLAYSLGDVEGGPEVAEAAITAAIEEVGLPLGGTILDIAQVPKAPVKLLVEGGQAVLTMPYLHAACPVPEQWVDAARERGMVYFMFATRPWPEAVPGKPVSEGVLKSFVGDETMLAGSAHCFVPVGSLQG</sequence>
<accession>A0ABW8CFF6</accession>
<gene>
    <name evidence="1" type="ORF">ACIGXA_26690</name>
</gene>
<dbReference type="InterPro" id="IPR045993">
    <property type="entry name" value="DUF5949"/>
</dbReference>